<dbReference type="Gene3D" id="2.130.10.10">
    <property type="entry name" value="YVTN repeat-like/Quinoprotein amine dehydrogenase"/>
    <property type="match status" value="1"/>
</dbReference>
<comment type="caution">
    <text evidence="4">The sequence shown here is derived from an EMBL/GenBank/DDBJ whole genome shotgun (WGS) entry which is preliminary data.</text>
</comment>
<evidence type="ECO:0000313" key="5">
    <source>
        <dbReference type="Proteomes" id="UP001244207"/>
    </source>
</evidence>
<dbReference type="InterPro" id="IPR027417">
    <property type="entry name" value="P-loop_NTPase"/>
</dbReference>
<dbReference type="Proteomes" id="UP001244207">
    <property type="component" value="Unassembled WGS sequence"/>
</dbReference>
<dbReference type="SUPFAM" id="SSF50978">
    <property type="entry name" value="WD40 repeat-like"/>
    <property type="match status" value="1"/>
</dbReference>
<evidence type="ECO:0000256" key="2">
    <source>
        <dbReference type="PROSITE-ProRule" id="PRU00221"/>
    </source>
</evidence>
<dbReference type="GeneID" id="85388089"/>
<proteinExistence type="predicted"/>
<dbReference type="Pfam" id="PF24883">
    <property type="entry name" value="NPHP3_N"/>
    <property type="match status" value="1"/>
</dbReference>
<evidence type="ECO:0000256" key="1">
    <source>
        <dbReference type="ARBA" id="ARBA00022737"/>
    </source>
</evidence>
<dbReference type="EMBL" id="JAHMHS010000014">
    <property type="protein sequence ID" value="KAK1728977.1"/>
    <property type="molecule type" value="Genomic_DNA"/>
</dbReference>
<protein>
    <submittedName>
        <fullName evidence="4">NACHT domain-containing protein</fullName>
    </submittedName>
</protein>
<dbReference type="Pfam" id="PF00400">
    <property type="entry name" value="WD40"/>
    <property type="match status" value="1"/>
</dbReference>
<feature type="repeat" description="WD" evidence="2">
    <location>
        <begin position="894"/>
        <end position="935"/>
    </location>
</feature>
<gene>
    <name evidence="4" type="ORF">BDZ83DRAFT_569405</name>
</gene>
<keyword evidence="5" id="KW-1185">Reference proteome</keyword>
<reference evidence="4" key="1">
    <citation type="submission" date="2021-12" db="EMBL/GenBank/DDBJ databases">
        <title>Comparative genomics, transcriptomics and evolutionary studies reveal genomic signatures of adaptation to plant cell wall in hemibiotrophic fungi.</title>
        <authorList>
            <consortium name="DOE Joint Genome Institute"/>
            <person name="Baroncelli R."/>
            <person name="Diaz J.F."/>
            <person name="Benocci T."/>
            <person name="Peng M."/>
            <person name="Battaglia E."/>
            <person name="Haridas S."/>
            <person name="Andreopoulos W."/>
            <person name="Labutti K."/>
            <person name="Pangilinan J."/>
            <person name="Floch G.L."/>
            <person name="Makela M.R."/>
            <person name="Henrissat B."/>
            <person name="Grigoriev I.V."/>
            <person name="Crouch J.A."/>
            <person name="De Vries R.P."/>
            <person name="Sukno S.A."/>
            <person name="Thon M.R."/>
        </authorList>
    </citation>
    <scope>NUCLEOTIDE SEQUENCE</scope>
    <source>
        <strain evidence="4">CBS 112980</strain>
    </source>
</reference>
<dbReference type="Gene3D" id="3.40.50.300">
    <property type="entry name" value="P-loop containing nucleotide triphosphate hydrolases"/>
    <property type="match status" value="1"/>
</dbReference>
<keyword evidence="2" id="KW-0853">WD repeat</keyword>
<dbReference type="InterPro" id="IPR031359">
    <property type="entry name" value="NACHT_N"/>
</dbReference>
<dbReference type="InterPro" id="IPR036322">
    <property type="entry name" value="WD40_repeat_dom_sf"/>
</dbReference>
<dbReference type="SUPFAM" id="SSF52540">
    <property type="entry name" value="P-loop containing nucleoside triphosphate hydrolases"/>
    <property type="match status" value="1"/>
</dbReference>
<sequence length="977" mass="111427">MCLACFKFWHKDKKRDVSSTHSAQSSNSLSVSNSLSADSLRERLWTEAYHALEAGEKSIVEAYEELLAHRLKNISRDSGSLGSPEITPETLKTPDQLKRFIDAGLEESKKIAAVKRNIEKFNQIFLPVKEVMSVVVLAAPQAAIPWSCVSFSLQILANPLTESSINREGITYVLSTMDWYCELVGLLIDDENRSKMLRDELEKQIVELYKRLLLYQMKSVCRYYRSQILVLLGDVFKIDDWTGELTGVKEAEDQVRARLGQYQSSSICDSLKTLARAMQDQTNQIQDLSSLIQKQYQAQQDRDKHRDRENCLIDFRQTVDPHHEKDRIQIDKGGLLRDAYSWVLNHDTYRRWHEETHHEILWIKGDPGKGKTMLICGIIDELETDPIHTLSYFFCQATETTLNNATAVLRGLIYGLTKRYPQVDRHIYDKYKDGGGKAAFEGDSAWGVMCGIMNAILGDPMMNGVLLIVDALDECVEGRQKLLDFICERSKDSRARWIVSSRNWREIETNLERITERTSALSLELNSDLVSHAVRMYIRRKVDKLAEKQPYHDDLKLRNHVEKHLNDNSSDTFLWVALVCNALRQDNIIRRDHVIGPKGVLQKFPKGLDKLYKRMFQYISGTMDADLCKDVLAVTSILERSVTSLELCSIMGLSQHFDGKVETLQDAVRCCGSFLSLRDGTVYFVHQSARDFLLNEKEDTFDNLFPGGVEDLHWAVCSRSLGAMSKVIRRNIYELQDISIARKDIIMPKPSLLASVAYSCTFWMKHLGESNPASYIKDYEVVNRFLRIKFLYWLEALALLGELPQAVQGIQKLQNMIPSSKDESIADLVDDANRFLLEHKEMIAEYPLQIYESALLFSPEESVIRKHFFEDHAPEWISIMPGLDMTWDTRLQSLTGDESHIYTVIYSPDGQWILSGYANGTVKLWQAESGNLVHTYDGFGEEQPAWSESKVRAGVQSVAFSGDSQTFTAASSNGVIK</sequence>
<dbReference type="SMART" id="SM00320">
    <property type="entry name" value="WD40"/>
    <property type="match status" value="2"/>
</dbReference>
<dbReference type="PANTHER" id="PTHR10039:SF14">
    <property type="entry name" value="NACHT DOMAIN-CONTAINING PROTEIN"/>
    <property type="match status" value="1"/>
</dbReference>
<name>A0AAD9CYV4_GLOAC</name>
<feature type="domain" description="NACHT" evidence="3">
    <location>
        <begin position="359"/>
        <end position="502"/>
    </location>
</feature>
<dbReference type="Pfam" id="PF17100">
    <property type="entry name" value="NACHT_N"/>
    <property type="match status" value="1"/>
</dbReference>
<dbReference type="AlphaFoldDB" id="A0AAD9CYV4"/>
<feature type="non-terminal residue" evidence="4">
    <location>
        <position position="1"/>
    </location>
</feature>
<evidence type="ECO:0000313" key="4">
    <source>
        <dbReference type="EMBL" id="KAK1728977.1"/>
    </source>
</evidence>
<dbReference type="InterPro" id="IPR001680">
    <property type="entry name" value="WD40_rpt"/>
</dbReference>
<dbReference type="PROSITE" id="PS50082">
    <property type="entry name" value="WD_REPEATS_2"/>
    <property type="match status" value="1"/>
</dbReference>
<dbReference type="InterPro" id="IPR056884">
    <property type="entry name" value="NPHP3-like_N"/>
</dbReference>
<dbReference type="PANTHER" id="PTHR10039">
    <property type="entry name" value="AMELOGENIN"/>
    <property type="match status" value="1"/>
</dbReference>
<evidence type="ECO:0000259" key="3">
    <source>
        <dbReference type="PROSITE" id="PS50837"/>
    </source>
</evidence>
<dbReference type="PROSITE" id="PS50837">
    <property type="entry name" value="NACHT"/>
    <property type="match status" value="1"/>
</dbReference>
<organism evidence="4 5">
    <name type="scientific">Glomerella acutata</name>
    <name type="common">Colletotrichum acutatum</name>
    <dbReference type="NCBI Taxonomy" id="27357"/>
    <lineage>
        <taxon>Eukaryota</taxon>
        <taxon>Fungi</taxon>
        <taxon>Dikarya</taxon>
        <taxon>Ascomycota</taxon>
        <taxon>Pezizomycotina</taxon>
        <taxon>Sordariomycetes</taxon>
        <taxon>Hypocreomycetidae</taxon>
        <taxon>Glomerellales</taxon>
        <taxon>Glomerellaceae</taxon>
        <taxon>Colletotrichum</taxon>
        <taxon>Colletotrichum acutatum species complex</taxon>
    </lineage>
</organism>
<accession>A0AAD9CYV4</accession>
<keyword evidence="1" id="KW-0677">Repeat</keyword>
<dbReference type="InterPro" id="IPR007111">
    <property type="entry name" value="NACHT_NTPase"/>
</dbReference>
<dbReference type="InterPro" id="IPR015943">
    <property type="entry name" value="WD40/YVTN_repeat-like_dom_sf"/>
</dbReference>
<dbReference type="RefSeq" id="XP_060369032.1">
    <property type="nucleotide sequence ID" value="XM_060504190.1"/>
</dbReference>
<dbReference type="PROSITE" id="PS50294">
    <property type="entry name" value="WD_REPEATS_REGION"/>
    <property type="match status" value="1"/>
</dbReference>